<organism evidence="11 12">
    <name type="scientific">Roseovarius aquimarinus</name>
    <dbReference type="NCBI Taxonomy" id="1229156"/>
    <lineage>
        <taxon>Bacteria</taxon>
        <taxon>Pseudomonadati</taxon>
        <taxon>Pseudomonadota</taxon>
        <taxon>Alphaproteobacteria</taxon>
        <taxon>Rhodobacterales</taxon>
        <taxon>Roseobacteraceae</taxon>
        <taxon>Roseovarius</taxon>
    </lineage>
</organism>
<keyword evidence="6 10" id="KW-1133">Transmembrane helix</keyword>
<comment type="similarity">
    <text evidence="2 10">Belongs to the FliR/MopE/SpaR family.</text>
</comment>
<evidence type="ECO:0000256" key="4">
    <source>
        <dbReference type="ARBA" id="ARBA00022475"/>
    </source>
</evidence>
<dbReference type="InterPro" id="IPR002010">
    <property type="entry name" value="T3SS_IM_R"/>
</dbReference>
<evidence type="ECO:0000256" key="3">
    <source>
        <dbReference type="ARBA" id="ARBA00021717"/>
    </source>
</evidence>
<comment type="function">
    <text evidence="1 10">Role in flagellar biosynthesis.</text>
</comment>
<sequence>MLPDLAPSASGIPGLELSQLVGLMLQFLFAMLRIGAFVLSAPLFAARFVSLPVRIVISVCLTIALIGVIEIPAPGDLAALTAVPWAIRELAIGLAAGMLLQILFASAVMAGDRIANTAGLGLAAQVDPSTGAQSPVIGQFFMLFLLAIFVTEDGHLAAIRLVLESYRTLPIGAPIDGMALTRAGLDGTGTMFHDAARLMMPVVSVLLILNIVIGVITRSAPQLNIFAFGFPLTMTATLLLLFLTVTSLAPVLSDLVAQALALLAQMLGGAARG</sequence>
<dbReference type="Proteomes" id="UP001607157">
    <property type="component" value="Unassembled WGS sequence"/>
</dbReference>
<proteinExistence type="inferred from homology"/>
<evidence type="ECO:0000256" key="5">
    <source>
        <dbReference type="ARBA" id="ARBA00022692"/>
    </source>
</evidence>
<gene>
    <name evidence="11" type="primary">fliR</name>
    <name evidence="11" type="ORF">ACGRVM_05715</name>
</gene>
<accession>A0ABW7I5M1</accession>
<comment type="caution">
    <text evidence="11">The sequence shown here is derived from an EMBL/GenBank/DDBJ whole genome shotgun (WGS) entry which is preliminary data.</text>
</comment>
<keyword evidence="11" id="KW-0969">Cilium</keyword>
<dbReference type="PRINTS" id="PR00953">
    <property type="entry name" value="TYPE3IMRPROT"/>
</dbReference>
<comment type="subcellular location">
    <subcellularLocation>
        <location evidence="10">Cell membrane</location>
        <topology evidence="10">Multi-pass membrane protein</topology>
    </subcellularLocation>
    <subcellularLocation>
        <location evidence="10">Bacterial flagellum basal body</location>
    </subcellularLocation>
</comment>
<evidence type="ECO:0000256" key="9">
    <source>
        <dbReference type="NCBIfam" id="TIGR01400"/>
    </source>
</evidence>
<evidence type="ECO:0000313" key="12">
    <source>
        <dbReference type="Proteomes" id="UP001607157"/>
    </source>
</evidence>
<feature type="transmembrane region" description="Helical" evidence="10">
    <location>
        <begin position="51"/>
        <end position="71"/>
    </location>
</feature>
<dbReference type="Pfam" id="PF01311">
    <property type="entry name" value="Bac_export_1"/>
    <property type="match status" value="1"/>
</dbReference>
<feature type="transmembrane region" description="Helical" evidence="10">
    <location>
        <begin position="91"/>
        <end position="111"/>
    </location>
</feature>
<evidence type="ECO:0000256" key="8">
    <source>
        <dbReference type="ARBA" id="ARBA00023143"/>
    </source>
</evidence>
<dbReference type="PANTHER" id="PTHR30065:SF8">
    <property type="entry name" value="FLAGELLAR BIOSYNTHETIC PROTEIN FLIR"/>
    <property type="match status" value="1"/>
</dbReference>
<evidence type="ECO:0000313" key="11">
    <source>
        <dbReference type="EMBL" id="MFH0253378.1"/>
    </source>
</evidence>
<dbReference type="RefSeq" id="WP_377167753.1">
    <property type="nucleotide sequence ID" value="NZ_JBHTJC010000001.1"/>
</dbReference>
<evidence type="ECO:0000256" key="7">
    <source>
        <dbReference type="ARBA" id="ARBA00023136"/>
    </source>
</evidence>
<keyword evidence="11" id="KW-0282">Flagellum</keyword>
<dbReference type="NCBIfam" id="TIGR01400">
    <property type="entry name" value="fliR"/>
    <property type="match status" value="1"/>
</dbReference>
<keyword evidence="4 10" id="KW-1003">Cell membrane</keyword>
<evidence type="ECO:0000256" key="1">
    <source>
        <dbReference type="ARBA" id="ARBA00002578"/>
    </source>
</evidence>
<evidence type="ECO:0000256" key="2">
    <source>
        <dbReference type="ARBA" id="ARBA00009772"/>
    </source>
</evidence>
<keyword evidence="11" id="KW-0966">Cell projection</keyword>
<feature type="transmembrane region" description="Helical" evidence="10">
    <location>
        <begin position="132"/>
        <end position="151"/>
    </location>
</feature>
<evidence type="ECO:0000256" key="10">
    <source>
        <dbReference type="RuleBase" id="RU362071"/>
    </source>
</evidence>
<keyword evidence="8 10" id="KW-0975">Bacterial flagellum</keyword>
<dbReference type="InterPro" id="IPR006303">
    <property type="entry name" value="FliR"/>
</dbReference>
<keyword evidence="7 10" id="KW-0472">Membrane</keyword>
<dbReference type="PANTHER" id="PTHR30065">
    <property type="entry name" value="FLAGELLAR BIOSYNTHETIC PROTEIN FLIR"/>
    <property type="match status" value="1"/>
</dbReference>
<reference evidence="11 12" key="1">
    <citation type="submission" date="2024-10" db="EMBL/GenBank/DDBJ databases">
        <authorList>
            <person name="Yang X.-N."/>
        </authorList>
    </citation>
    <scope>NUCLEOTIDE SEQUENCE [LARGE SCALE GENOMIC DNA]</scope>
    <source>
        <strain evidence="11 12">CAU 1059</strain>
    </source>
</reference>
<evidence type="ECO:0000256" key="6">
    <source>
        <dbReference type="ARBA" id="ARBA00022989"/>
    </source>
</evidence>
<protein>
    <recommendedName>
        <fullName evidence="3 9">Flagellar biosynthetic protein FliR</fullName>
    </recommendedName>
</protein>
<keyword evidence="12" id="KW-1185">Reference proteome</keyword>
<feature type="transmembrane region" description="Helical" evidence="10">
    <location>
        <begin position="20"/>
        <end position="39"/>
    </location>
</feature>
<keyword evidence="5 10" id="KW-0812">Transmembrane</keyword>
<feature type="transmembrane region" description="Helical" evidence="10">
    <location>
        <begin position="198"/>
        <end position="216"/>
    </location>
</feature>
<dbReference type="EMBL" id="JBIHMM010000001">
    <property type="protein sequence ID" value="MFH0253378.1"/>
    <property type="molecule type" value="Genomic_DNA"/>
</dbReference>
<feature type="transmembrane region" description="Helical" evidence="10">
    <location>
        <begin position="223"/>
        <end position="245"/>
    </location>
</feature>
<name>A0ABW7I5M1_9RHOB</name>